<evidence type="ECO:0000256" key="1">
    <source>
        <dbReference type="SAM" id="Coils"/>
    </source>
</evidence>
<gene>
    <name evidence="2" type="ORF">CSSPTR1EN2_LOCUS5555</name>
</gene>
<reference evidence="2" key="1">
    <citation type="submission" date="2024-02" db="EMBL/GenBank/DDBJ databases">
        <authorList>
            <consortium name="ELIXIR-Norway"/>
            <consortium name="Elixir Norway"/>
        </authorList>
    </citation>
    <scope>NUCLEOTIDE SEQUENCE</scope>
</reference>
<evidence type="ECO:0000313" key="3">
    <source>
        <dbReference type="Proteomes" id="UP001497512"/>
    </source>
</evidence>
<feature type="coiled-coil region" evidence="1">
    <location>
        <begin position="200"/>
        <end position="330"/>
    </location>
</feature>
<dbReference type="PANTHER" id="PTHR38019:SF1">
    <property type="entry name" value="N-ACETYLTRANSFERASE DOMAIN-CONTAINING PROTEIN"/>
    <property type="match status" value="1"/>
</dbReference>
<organism evidence="2 3">
    <name type="scientific">Sphagnum troendelagicum</name>
    <dbReference type="NCBI Taxonomy" id="128251"/>
    <lineage>
        <taxon>Eukaryota</taxon>
        <taxon>Viridiplantae</taxon>
        <taxon>Streptophyta</taxon>
        <taxon>Embryophyta</taxon>
        <taxon>Bryophyta</taxon>
        <taxon>Sphagnophytina</taxon>
        <taxon>Sphagnopsida</taxon>
        <taxon>Sphagnales</taxon>
        <taxon>Sphagnaceae</taxon>
        <taxon>Sphagnum</taxon>
    </lineage>
</organism>
<keyword evidence="1" id="KW-0175">Coiled coil</keyword>
<accession>A0ABP0TMZ9</accession>
<keyword evidence="3" id="KW-1185">Reference proteome</keyword>
<sequence length="500" mass="59358">MSEQVHSAPPGGWPIEPVNADRWADNMLKNWKVATYHKGIELQKRNISLPDIDNCAPGEFVNTPRSLQACLYLGIDPQEIENKGRDYFVERGLRLELQEMKFQYYEKERKEKIMKLTEERNRIIKEHDTASIISIENNIVTQHGAEGKKGTTTTAQLKADQKAEAAHRRQEQDREKKKKFEAIRAQMQADAERVLAMQKKKHAEQRAEKIRKDKEFAARMREMELQRLRDEEELERKARKMAEERYKEEMALEVANAIKLKKAKKAARIKEQERAQKQAEFQKQLEQMQEDIIKEAMKKMKELQARDAVRKRLQAQKKKEMAEINAMVRAEAERRQADALATWLGFLQKRKDDYAAKCEALRIRRKEKMILWRKMQKEKKEAEAKKLQERHQILLNSIAIREKRAMGIKKKSDDKERALRRFLRQRDLMRWHHNVEQNLQAGAQYWRCQGTARKQALHRRQLLDEIELETRNIRALLDGRLQVQKDRQLREAKSMWALAR</sequence>
<name>A0ABP0TMZ9_9BRYO</name>
<proteinExistence type="predicted"/>
<protein>
    <submittedName>
        <fullName evidence="2">Uncharacterized protein</fullName>
    </submittedName>
</protein>
<evidence type="ECO:0000313" key="2">
    <source>
        <dbReference type="EMBL" id="CAK9200734.1"/>
    </source>
</evidence>
<dbReference type="EMBL" id="OZ019905">
    <property type="protein sequence ID" value="CAK9200734.1"/>
    <property type="molecule type" value="Genomic_DNA"/>
</dbReference>
<dbReference type="PANTHER" id="PTHR38019">
    <property type="entry name" value="KDA ANTIGEN P200, PUTATIVE-RELATED"/>
    <property type="match status" value="1"/>
</dbReference>
<dbReference type="Proteomes" id="UP001497512">
    <property type="component" value="Chromosome 13"/>
</dbReference>